<evidence type="ECO:0000256" key="12">
    <source>
        <dbReference type="ARBA" id="ARBA00022840"/>
    </source>
</evidence>
<evidence type="ECO:0000256" key="5">
    <source>
        <dbReference type="ARBA" id="ARBA00022553"/>
    </source>
</evidence>
<feature type="domain" description="PAC" evidence="16">
    <location>
        <begin position="1097"/>
        <end position="1149"/>
    </location>
</feature>
<keyword evidence="18" id="KW-1185">Reference proteome</keyword>
<dbReference type="SMART" id="SM00086">
    <property type="entry name" value="PAC"/>
    <property type="match status" value="3"/>
</dbReference>
<dbReference type="InterPro" id="IPR036890">
    <property type="entry name" value="HATPase_C_sf"/>
</dbReference>
<evidence type="ECO:0000313" key="18">
    <source>
        <dbReference type="Proteomes" id="UP001017257"/>
    </source>
</evidence>
<evidence type="ECO:0000259" key="16">
    <source>
        <dbReference type="PROSITE" id="PS50113"/>
    </source>
</evidence>
<dbReference type="Pfam" id="PF08447">
    <property type="entry name" value="PAS_3"/>
    <property type="match status" value="2"/>
</dbReference>
<dbReference type="InterPro" id="IPR029016">
    <property type="entry name" value="GAF-like_dom_sf"/>
</dbReference>
<evidence type="ECO:0000256" key="3">
    <source>
        <dbReference type="ARBA" id="ARBA00021740"/>
    </source>
</evidence>
<dbReference type="SMART" id="SM00065">
    <property type="entry name" value="GAF"/>
    <property type="match status" value="2"/>
</dbReference>
<evidence type="ECO:0000256" key="1">
    <source>
        <dbReference type="ARBA" id="ARBA00000085"/>
    </source>
</evidence>
<keyword evidence="6" id="KW-0716">Sensory transduction</keyword>
<evidence type="ECO:0000256" key="10">
    <source>
        <dbReference type="ARBA" id="ARBA00022741"/>
    </source>
</evidence>
<dbReference type="Pfam" id="PF01590">
    <property type="entry name" value="GAF"/>
    <property type="match status" value="1"/>
</dbReference>
<evidence type="ECO:0000256" key="6">
    <source>
        <dbReference type="ARBA" id="ARBA00022606"/>
    </source>
</evidence>
<dbReference type="InterPro" id="IPR052162">
    <property type="entry name" value="Sensor_kinase/Photoreceptor"/>
</dbReference>
<accession>A0ABY5RYT7</accession>
<dbReference type="InterPro" id="IPR003018">
    <property type="entry name" value="GAF"/>
</dbReference>
<evidence type="ECO:0000259" key="15">
    <source>
        <dbReference type="PROSITE" id="PS50112"/>
    </source>
</evidence>
<dbReference type="InterPro" id="IPR013656">
    <property type="entry name" value="PAS_4"/>
</dbReference>
<dbReference type="Pfam" id="PF08448">
    <property type="entry name" value="PAS_4"/>
    <property type="match status" value="3"/>
</dbReference>
<dbReference type="InterPro" id="IPR001610">
    <property type="entry name" value="PAC"/>
</dbReference>
<evidence type="ECO:0000256" key="13">
    <source>
        <dbReference type="ARBA" id="ARBA00022991"/>
    </source>
</evidence>
<dbReference type="Gene3D" id="3.30.450.20">
    <property type="entry name" value="PAS domain"/>
    <property type="match status" value="6"/>
</dbReference>
<reference evidence="17" key="1">
    <citation type="submission" date="2022-08" db="EMBL/GenBank/DDBJ databases">
        <title>Microvirga terrae sp. nov., isolated from soil.</title>
        <authorList>
            <person name="Kim K.H."/>
            <person name="Seo Y.L."/>
            <person name="Kim J.M."/>
            <person name="Lee J.K."/>
            <person name="Han D.M."/>
            <person name="Jeon C.O."/>
        </authorList>
    </citation>
    <scope>NUCLEOTIDE SEQUENCE</scope>
    <source>
        <strain evidence="17">R24</strain>
    </source>
</reference>
<dbReference type="InterPro" id="IPR011102">
    <property type="entry name" value="Sig_transdc_His_kinase_HWE"/>
</dbReference>
<keyword evidence="9" id="KW-0808">Transferase</keyword>
<dbReference type="PANTHER" id="PTHR43304:SF1">
    <property type="entry name" value="PAC DOMAIN-CONTAINING PROTEIN"/>
    <property type="match status" value="1"/>
</dbReference>
<dbReference type="InterPro" id="IPR035965">
    <property type="entry name" value="PAS-like_dom_sf"/>
</dbReference>
<sequence>MAGRMRDHDWTATPLGPTETWPQALRTAVEMVLASPLVSSLVCGPDRILIYNDAAAVLYGTRHPAALGRPLPETFPEGWRTVAPLYERVFTGESIQVTAQPLDTRGEGEAASNIFDAVLIPLRDEQGRVAYAHMTGFEVGGRLRAEAALRESEERQAFLLKLSDALRAEPNADAIANCALRMLIAKMQLDRSYITVYRLDENRADVTHQLGNDRVPPLPEMFVLSDFPEAFRALHDRTFVIEDDFERQGLSDAEKHNSRSLGMRAMVAPTLRKGESHPLWSMVAISAQPRRWTRGEITLVEEVAERTWAAMERACAEEALRESEGSLRVIMDNVPAMIGFYDREFRYRAINEEFSRFFKRPKEGIIGRTVAEIAGERIFASLKPWMERTLAGETVRCEDQGWRAADPNLWGWTEENYIPHFAASGEVDGFYALVFDITERKKAEEALRESEERFRALATAGSYMMYRMSPDWRHMYQLSGEGMLADTVEPVADWADTYLLPEDQPVIFTAIEEAIRTKSLFELEHRVRQVNGGVGWVLSRAVPILGPDGNIVEWFGTGVDVTAKRKVEEKLREAEERYRGELEQQVRERTADLQASRDLLQATMDSSMDMIQVFEAVRDGAGEIVDFRWVLNNHTSESRYGKVEGESLLTRNPGVVQEGIFGAFKRVTETGRPEQAERHYVHEQFDGWFYQSVVKLGDGVATTTKEITEWKKAQEEVVRLRDAVAQAKLRESEEKYRSLFETLGQGYAECELIRGGDGHATDLRYIALNPALERLSGLKVAETVGRTAREAVPGIEESQFEMYEKIVDAGVPERREYEVAPLGRWYECYVYPTKSDRFFALYEDITERKRRERNAELMAEIGQDLSVLSSPDEIIQTVGARLGHFLHASGCIFADVDEVNNEATIHHGWNATDVPSLKQTFRLADYFGDEFARAGRAGETVIVCDTARDERADAGAYARLKLGAFITVPFQQQGRWIANITVTTREPRTWRADEIELLQEIANRVFPRIERARAEAALRESEERFRQFADASSDVLWIRDAQTMTMEYLNPAFERVYGHPRQKVLAEGLGEWGELIHPEDRDMALEKMECVRRGERITHEFRLLHPDGGIRWIENTDFPLFDMQGKVQRIGGYAKDVTEKKEIAERMKVLVAELQHRTRNLIVVVRSIADRTLATSSSLDEFRGRFRDRMGALGRVNGLLSQLNERDRISFDELIRTELAGHGVVDGEGHEQVTLEGPKGIRLRSATVQTFALGLHELATNAVKHGALSRPEGRLAIRWGLVPGQDGEPRLRVEWQESGVTVPPPARGQPYRRGSGRELIERSLPYQLGADTSYELTPEGGALHDHPADLHHALGGGACLIL</sequence>
<dbReference type="SMART" id="SM00091">
    <property type="entry name" value="PAS"/>
    <property type="match status" value="4"/>
</dbReference>
<dbReference type="RefSeq" id="WP_259060801.1">
    <property type="nucleotide sequence ID" value="NZ_CP102845.1"/>
</dbReference>
<dbReference type="PANTHER" id="PTHR43304">
    <property type="entry name" value="PHYTOCHROME-LIKE PROTEIN CPH1"/>
    <property type="match status" value="1"/>
</dbReference>
<keyword evidence="5" id="KW-0597">Phosphoprotein</keyword>
<dbReference type="Proteomes" id="UP001017257">
    <property type="component" value="Chromosome"/>
</dbReference>
<dbReference type="PROSITE" id="PS50112">
    <property type="entry name" value="PAS"/>
    <property type="match status" value="1"/>
</dbReference>
<keyword evidence="12" id="KW-0067">ATP-binding</keyword>
<evidence type="ECO:0000256" key="4">
    <source>
        <dbReference type="ARBA" id="ARBA00022543"/>
    </source>
</evidence>
<dbReference type="PROSITE" id="PS50113">
    <property type="entry name" value="PAC"/>
    <property type="match status" value="3"/>
</dbReference>
<keyword evidence="4" id="KW-0600">Photoreceptor protein</keyword>
<feature type="domain" description="PAC" evidence="16">
    <location>
        <begin position="521"/>
        <end position="573"/>
    </location>
</feature>
<dbReference type="EC" id="2.7.13.3" evidence="2"/>
<evidence type="ECO:0000313" key="17">
    <source>
        <dbReference type="EMBL" id="UVF22124.1"/>
    </source>
</evidence>
<evidence type="ECO:0000256" key="14">
    <source>
        <dbReference type="ARBA" id="ARBA00023170"/>
    </source>
</evidence>
<dbReference type="InterPro" id="IPR000014">
    <property type="entry name" value="PAS"/>
</dbReference>
<gene>
    <name evidence="17" type="ORF">HPT29_000190</name>
</gene>
<evidence type="ECO:0000256" key="9">
    <source>
        <dbReference type="ARBA" id="ARBA00022679"/>
    </source>
</evidence>
<evidence type="ECO:0000256" key="7">
    <source>
        <dbReference type="ARBA" id="ARBA00022630"/>
    </source>
</evidence>
<keyword evidence="14" id="KW-0675">Receptor</keyword>
<dbReference type="SMART" id="SM00911">
    <property type="entry name" value="HWE_HK"/>
    <property type="match status" value="1"/>
</dbReference>
<dbReference type="Gene3D" id="3.30.565.10">
    <property type="entry name" value="Histidine kinase-like ATPase, C-terminal domain"/>
    <property type="match status" value="1"/>
</dbReference>
<feature type="domain" description="PAC" evidence="16">
    <location>
        <begin position="395"/>
        <end position="449"/>
    </location>
</feature>
<dbReference type="Gene3D" id="3.30.450.40">
    <property type="match status" value="2"/>
</dbReference>
<keyword evidence="10" id="KW-0547">Nucleotide-binding</keyword>
<name>A0ABY5RYT7_9HYPH</name>
<dbReference type="CDD" id="cd00130">
    <property type="entry name" value="PAS"/>
    <property type="match status" value="2"/>
</dbReference>
<evidence type="ECO:0000256" key="2">
    <source>
        <dbReference type="ARBA" id="ARBA00012438"/>
    </source>
</evidence>
<keyword evidence="8" id="KW-0288">FMN</keyword>
<protein>
    <recommendedName>
        <fullName evidence="3">Blue-light-activated histidine kinase</fullName>
        <ecNumber evidence="2">2.7.13.3</ecNumber>
    </recommendedName>
</protein>
<dbReference type="EMBL" id="CP102845">
    <property type="protein sequence ID" value="UVF22124.1"/>
    <property type="molecule type" value="Genomic_DNA"/>
</dbReference>
<comment type="catalytic activity">
    <reaction evidence="1">
        <text>ATP + protein L-histidine = ADP + protein N-phospho-L-histidine.</text>
        <dbReference type="EC" id="2.7.13.3"/>
    </reaction>
</comment>
<dbReference type="InterPro" id="IPR013655">
    <property type="entry name" value="PAS_fold_3"/>
</dbReference>
<keyword evidence="13" id="KW-0157">Chromophore</keyword>
<evidence type="ECO:0000256" key="8">
    <source>
        <dbReference type="ARBA" id="ARBA00022643"/>
    </source>
</evidence>
<keyword evidence="7" id="KW-0285">Flavoprotein</keyword>
<keyword evidence="11" id="KW-0418">Kinase</keyword>
<dbReference type="SUPFAM" id="SSF55785">
    <property type="entry name" value="PYP-like sensor domain (PAS domain)"/>
    <property type="match status" value="4"/>
</dbReference>
<dbReference type="InterPro" id="IPR000700">
    <property type="entry name" value="PAS-assoc_C"/>
</dbReference>
<dbReference type="NCBIfam" id="TIGR00229">
    <property type="entry name" value="sensory_box"/>
    <property type="match status" value="3"/>
</dbReference>
<feature type="domain" description="PAS" evidence="15">
    <location>
        <begin position="1021"/>
        <end position="1095"/>
    </location>
</feature>
<dbReference type="Pfam" id="PF07536">
    <property type="entry name" value="HWE_HK"/>
    <property type="match status" value="1"/>
</dbReference>
<evidence type="ECO:0000256" key="11">
    <source>
        <dbReference type="ARBA" id="ARBA00022777"/>
    </source>
</evidence>
<proteinExistence type="predicted"/>
<dbReference type="SUPFAM" id="SSF55781">
    <property type="entry name" value="GAF domain-like"/>
    <property type="match status" value="2"/>
</dbReference>
<organism evidence="17 18">
    <name type="scientific">Microvirga terrae</name>
    <dbReference type="NCBI Taxonomy" id="2740529"/>
    <lineage>
        <taxon>Bacteria</taxon>
        <taxon>Pseudomonadati</taxon>
        <taxon>Pseudomonadota</taxon>
        <taxon>Alphaproteobacteria</taxon>
        <taxon>Hyphomicrobiales</taxon>
        <taxon>Methylobacteriaceae</taxon>
        <taxon>Microvirga</taxon>
    </lineage>
</organism>